<evidence type="ECO:0000256" key="3">
    <source>
        <dbReference type="ARBA" id="ARBA00022630"/>
    </source>
</evidence>
<reference evidence="7 8" key="1">
    <citation type="submission" date="2021-06" db="EMBL/GenBank/DDBJ databases">
        <title>Enterococcus alishanensis sp. nov., a novel lactic acid bacterium isolated from fresh coffee beans.</title>
        <authorList>
            <person name="Chen Y.-S."/>
        </authorList>
    </citation>
    <scope>NUCLEOTIDE SEQUENCE [LARGE SCALE GENOMIC DNA]</scope>
    <source>
        <strain evidence="7 8">ALS3</strain>
    </source>
</reference>
<keyword evidence="3" id="KW-0285">Flavoprotein</keyword>
<dbReference type="NCBIfam" id="TIGR00031">
    <property type="entry name" value="UDP-GALP_mutase"/>
    <property type="match status" value="1"/>
</dbReference>
<keyword evidence="8" id="KW-1185">Reference proteome</keyword>
<sequence length="376" mass="44649">MNLNKHDYDYLIVGSGFFGSIWAREAAETGKKVLLIERRDHIAGNMYTYSEEGITIHQYGPHIFHTDNQKVWDYVNRFTTFKNYINQVVANYRGELYNLPFNMNTFYQMWGVKTPAEAKLKIQQQQKAGQLKQEPQNLEEQAIHLIGQDIYQKLIKGYTEKQWGRKTTELPPSIIKRLPVRFTFDNNYFNHQYQGIPANGYTELFENLLDHPNIDVQINTDFFDQRKEYIKEFPKIIFTGMIDQFFDYQFGHLEYRSVRFENELVESDNVQGNAVINYTDFETPFTRSIEWRHFDKKGNQNKSILSKEYPTEWTPEKEAYYPVNDEKNTQMVNRYRSLAEEFPQFIFGGRLGEYKYYDMDQVIASALASVEKHLKE</sequence>
<gene>
    <name evidence="7" type="primary">glf</name>
    <name evidence="7" type="ORF">KUA55_10475</name>
</gene>
<evidence type="ECO:0000256" key="4">
    <source>
        <dbReference type="ARBA" id="ARBA00022827"/>
    </source>
</evidence>
<keyword evidence="5 7" id="KW-0413">Isomerase</keyword>
<evidence type="ECO:0000256" key="2">
    <source>
        <dbReference type="ARBA" id="ARBA00009321"/>
    </source>
</evidence>
<name>A0ABS6TDZ1_9ENTE</name>
<organism evidence="7 8">
    <name type="scientific">Enterococcus alishanensis</name>
    <dbReference type="NCBI Taxonomy" id="1303817"/>
    <lineage>
        <taxon>Bacteria</taxon>
        <taxon>Bacillati</taxon>
        <taxon>Bacillota</taxon>
        <taxon>Bacilli</taxon>
        <taxon>Lactobacillales</taxon>
        <taxon>Enterococcaceae</taxon>
        <taxon>Enterococcus</taxon>
    </lineage>
</organism>
<evidence type="ECO:0000259" key="6">
    <source>
        <dbReference type="Pfam" id="PF03275"/>
    </source>
</evidence>
<keyword evidence="4" id="KW-0274">FAD</keyword>
<dbReference type="RefSeq" id="WP_218326194.1">
    <property type="nucleotide sequence ID" value="NZ_JAHUZB010000004.1"/>
</dbReference>
<dbReference type="PANTHER" id="PTHR21197">
    <property type="entry name" value="UDP-GALACTOPYRANOSE MUTASE"/>
    <property type="match status" value="1"/>
</dbReference>
<dbReference type="Pfam" id="PF13450">
    <property type="entry name" value="NAD_binding_8"/>
    <property type="match status" value="1"/>
</dbReference>
<dbReference type="InterPro" id="IPR015899">
    <property type="entry name" value="UDP-GalPyranose_mutase_C"/>
</dbReference>
<evidence type="ECO:0000256" key="1">
    <source>
        <dbReference type="ARBA" id="ARBA00001974"/>
    </source>
</evidence>
<accession>A0ABS6TDZ1</accession>
<dbReference type="EC" id="5.4.99.9" evidence="7"/>
<comment type="similarity">
    <text evidence="2">Belongs to the UDP-galactopyranose/dTDP-fucopyranose mutase family.</text>
</comment>
<comment type="caution">
    <text evidence="7">The sequence shown here is derived from an EMBL/GenBank/DDBJ whole genome shotgun (WGS) entry which is preliminary data.</text>
</comment>
<proteinExistence type="inferred from homology"/>
<evidence type="ECO:0000313" key="8">
    <source>
        <dbReference type="Proteomes" id="UP000774130"/>
    </source>
</evidence>
<dbReference type="Pfam" id="PF03275">
    <property type="entry name" value="GLF"/>
    <property type="match status" value="1"/>
</dbReference>
<dbReference type="PANTHER" id="PTHR21197:SF0">
    <property type="entry name" value="UDP-GALACTOPYRANOSE MUTASE"/>
    <property type="match status" value="1"/>
</dbReference>
<evidence type="ECO:0000313" key="7">
    <source>
        <dbReference type="EMBL" id="MBV7391106.1"/>
    </source>
</evidence>
<dbReference type="GO" id="GO:0008767">
    <property type="term" value="F:UDP-galactopyranose mutase activity"/>
    <property type="evidence" value="ECO:0007669"/>
    <property type="project" value="UniProtKB-EC"/>
</dbReference>
<dbReference type="Proteomes" id="UP000774130">
    <property type="component" value="Unassembled WGS sequence"/>
</dbReference>
<comment type="cofactor">
    <cofactor evidence="1">
        <name>FAD</name>
        <dbReference type="ChEBI" id="CHEBI:57692"/>
    </cofactor>
</comment>
<feature type="domain" description="UDP-galactopyranose mutase C-terminal" evidence="6">
    <location>
        <begin position="153"/>
        <end position="356"/>
    </location>
</feature>
<dbReference type="EMBL" id="JAHUZB010000004">
    <property type="protein sequence ID" value="MBV7391106.1"/>
    <property type="molecule type" value="Genomic_DNA"/>
</dbReference>
<evidence type="ECO:0000256" key="5">
    <source>
        <dbReference type="ARBA" id="ARBA00023235"/>
    </source>
</evidence>
<protein>
    <submittedName>
        <fullName evidence="7">UDP-galactopyranose mutase</fullName>
        <ecNumber evidence="7">5.4.99.9</ecNumber>
    </submittedName>
</protein>
<dbReference type="InterPro" id="IPR004379">
    <property type="entry name" value="UDP-GALP_mutase"/>
</dbReference>